<evidence type="ECO:0000256" key="5">
    <source>
        <dbReference type="SAM" id="Phobius"/>
    </source>
</evidence>
<evidence type="ECO:0000313" key="7">
    <source>
        <dbReference type="Proteomes" id="UP000248405"/>
    </source>
</evidence>
<proteinExistence type="predicted"/>
<dbReference type="Pfam" id="PF04479">
    <property type="entry name" value="RTA1"/>
    <property type="match status" value="1"/>
</dbReference>
<dbReference type="GO" id="GO:0000324">
    <property type="term" value="C:fungal-type vacuole"/>
    <property type="evidence" value="ECO:0007669"/>
    <property type="project" value="TreeGrafter"/>
</dbReference>
<gene>
    <name evidence="6" type="ORF">BO88DRAFT_240340</name>
</gene>
<evidence type="ECO:0000256" key="4">
    <source>
        <dbReference type="ARBA" id="ARBA00023136"/>
    </source>
</evidence>
<dbReference type="EMBL" id="KZ821618">
    <property type="protein sequence ID" value="PYH71753.1"/>
    <property type="molecule type" value="Genomic_DNA"/>
</dbReference>
<keyword evidence="7" id="KW-1185">Reference proteome</keyword>
<evidence type="ECO:0000256" key="2">
    <source>
        <dbReference type="ARBA" id="ARBA00022692"/>
    </source>
</evidence>
<dbReference type="PANTHER" id="PTHR31465">
    <property type="entry name" value="PROTEIN RTA1-RELATED"/>
    <property type="match status" value="1"/>
</dbReference>
<dbReference type="OrthoDB" id="1844152at2759"/>
<evidence type="ECO:0000256" key="1">
    <source>
        <dbReference type="ARBA" id="ARBA00004141"/>
    </source>
</evidence>
<organism evidence="6 7">
    <name type="scientific">Aspergillus vadensis (strain CBS 113365 / IMI 142717 / IBT 24658)</name>
    <dbReference type="NCBI Taxonomy" id="1448311"/>
    <lineage>
        <taxon>Eukaryota</taxon>
        <taxon>Fungi</taxon>
        <taxon>Dikarya</taxon>
        <taxon>Ascomycota</taxon>
        <taxon>Pezizomycotina</taxon>
        <taxon>Eurotiomycetes</taxon>
        <taxon>Eurotiomycetidae</taxon>
        <taxon>Eurotiales</taxon>
        <taxon>Aspergillaceae</taxon>
        <taxon>Aspergillus</taxon>
        <taxon>Aspergillus subgen. Circumdati</taxon>
    </lineage>
</organism>
<evidence type="ECO:0000256" key="3">
    <source>
        <dbReference type="ARBA" id="ARBA00022989"/>
    </source>
</evidence>
<dbReference type="AlphaFoldDB" id="A0A319C0Q4"/>
<dbReference type="Proteomes" id="UP000248405">
    <property type="component" value="Unassembled WGS sequence"/>
</dbReference>
<evidence type="ECO:0000313" key="6">
    <source>
        <dbReference type="EMBL" id="PYH71753.1"/>
    </source>
</evidence>
<dbReference type="GeneID" id="37206721"/>
<keyword evidence="3 5" id="KW-1133">Transmembrane helix</keyword>
<feature type="transmembrane region" description="Helical" evidence="5">
    <location>
        <begin position="90"/>
        <end position="109"/>
    </location>
</feature>
<sequence>MELLVILPAESWPGAASFLTPGCCCDWQPQRTCLLLIPRLPSAGSIERCVFLLSPPKETSQNTSKIQINTPDTMSTWNCYSFDPVIAPLLGYRPSVTAGILFTIAFLGVLTTHVSQACNTICPWIGMALSLGAAFEFIGWLARTLAYRCPYSFILWIIQLSALWSAPYFTIMGIYGALDLVYAIIAQNRSPLRPKRWTDVCMTLAVLSLIVQVTGLLLAYKAIITNSPDRLGIYILTAGCLVQLMSIGIFVVLFGYLIIQARHRLILRRPMCKNITVLAFALACTMIRNTYRLVELASEWQGYSLTYESLVCLFDGLPMLFANVVLRIWHPAVLLNEAMLMEARFARTEEVELRSMEDQNGRGSRLLDEYRPVSEELEPALRKR</sequence>
<dbReference type="RefSeq" id="XP_025565547.1">
    <property type="nucleotide sequence ID" value="XM_025702129.1"/>
</dbReference>
<keyword evidence="4 5" id="KW-0472">Membrane</keyword>
<feature type="transmembrane region" description="Helical" evidence="5">
    <location>
        <begin position="232"/>
        <end position="259"/>
    </location>
</feature>
<feature type="transmembrane region" description="Helical" evidence="5">
    <location>
        <begin position="121"/>
        <end position="141"/>
    </location>
</feature>
<keyword evidence="2 5" id="KW-0812">Transmembrane</keyword>
<comment type="subcellular location">
    <subcellularLocation>
        <location evidence="1">Membrane</location>
        <topology evidence="1">Multi-pass membrane protein</topology>
    </subcellularLocation>
</comment>
<accession>A0A319C0Q4</accession>
<protein>
    <submittedName>
        <fullName evidence="6">RTA1 domain protein</fullName>
    </submittedName>
</protein>
<dbReference type="InterPro" id="IPR007568">
    <property type="entry name" value="RTA1"/>
</dbReference>
<feature type="transmembrane region" description="Helical" evidence="5">
    <location>
        <begin position="153"/>
        <end position="185"/>
    </location>
</feature>
<reference evidence="6" key="1">
    <citation type="submission" date="2016-12" db="EMBL/GenBank/DDBJ databases">
        <title>The genomes of Aspergillus section Nigri reveals drivers in fungal speciation.</title>
        <authorList>
            <consortium name="DOE Joint Genome Institute"/>
            <person name="Vesth T.C."/>
            <person name="Nybo J."/>
            <person name="Theobald S."/>
            <person name="Brandl J."/>
            <person name="Frisvad J.C."/>
            <person name="Nielsen K.F."/>
            <person name="Lyhne E.K."/>
            <person name="Kogle M.E."/>
            <person name="Kuo A."/>
            <person name="Riley R."/>
            <person name="Clum A."/>
            <person name="Nolan M."/>
            <person name="Lipzen A."/>
            <person name="Salamov A."/>
            <person name="Henrissat B."/>
            <person name="Wiebenga A."/>
            <person name="De Vries R.P."/>
            <person name="Grigoriev I.V."/>
            <person name="Mortensen U.H."/>
            <person name="Andersen M.R."/>
            <person name="Baker S.E."/>
        </authorList>
    </citation>
    <scope>NUCLEOTIDE SEQUENCE [LARGE SCALE GENOMIC DNA]</scope>
    <source>
        <strain evidence="6">CBS 113365</strain>
    </source>
</reference>
<dbReference type="PANTHER" id="PTHR31465:SF11">
    <property type="entry name" value="DOMAIN PROTEIN, PUTATIVE (AFU_ORTHOLOGUE AFUA_3G10770)-RELATED"/>
    <property type="match status" value="1"/>
</dbReference>
<feature type="transmembrane region" description="Helical" evidence="5">
    <location>
        <begin position="197"/>
        <end position="220"/>
    </location>
</feature>
<dbReference type="GO" id="GO:0005886">
    <property type="term" value="C:plasma membrane"/>
    <property type="evidence" value="ECO:0007669"/>
    <property type="project" value="TreeGrafter"/>
</dbReference>
<name>A0A319C0Q4_ASPVC</name>